<feature type="region of interest" description="Disordered" evidence="1">
    <location>
        <begin position="218"/>
        <end position="238"/>
    </location>
</feature>
<reference evidence="2" key="1">
    <citation type="submission" date="2022-04" db="EMBL/GenBank/DDBJ databases">
        <title>Carnegiea gigantea Genome sequencing and assembly v2.</title>
        <authorList>
            <person name="Copetti D."/>
            <person name="Sanderson M.J."/>
            <person name="Burquez A."/>
            <person name="Wojciechowski M.F."/>
        </authorList>
    </citation>
    <scope>NUCLEOTIDE SEQUENCE</scope>
    <source>
        <strain evidence="2">SGP5-SGP5p</strain>
        <tissue evidence="2">Aerial part</tissue>
    </source>
</reference>
<sequence length="254" mass="28125">MDNQAKRGMHMWNEGRQALGNGLPMVSVEKLGILRGWMISIMESALKELRWSTFQTWVGHNKSNILRAHHPETDIDQEGGSRTWIPLWDDNDWPLSQTTMSLTLSGSLKDSGCPLLDRAIKLSALGGCFYAMVVNDALELGVMSRDMVRALKSALEGILTGHWALSWGPRLCGAKWYGGRPVGCAVVFYVMVVNEALELGVLSRDLAEHLKLCLEGTQADNDEDHSPTEDPDELMAKGSCEGNFPFARVLRGRV</sequence>
<evidence type="ECO:0000313" key="3">
    <source>
        <dbReference type="Proteomes" id="UP001153076"/>
    </source>
</evidence>
<organism evidence="2 3">
    <name type="scientific">Carnegiea gigantea</name>
    <dbReference type="NCBI Taxonomy" id="171969"/>
    <lineage>
        <taxon>Eukaryota</taxon>
        <taxon>Viridiplantae</taxon>
        <taxon>Streptophyta</taxon>
        <taxon>Embryophyta</taxon>
        <taxon>Tracheophyta</taxon>
        <taxon>Spermatophyta</taxon>
        <taxon>Magnoliopsida</taxon>
        <taxon>eudicotyledons</taxon>
        <taxon>Gunneridae</taxon>
        <taxon>Pentapetalae</taxon>
        <taxon>Caryophyllales</taxon>
        <taxon>Cactineae</taxon>
        <taxon>Cactaceae</taxon>
        <taxon>Cactoideae</taxon>
        <taxon>Echinocereeae</taxon>
        <taxon>Carnegiea</taxon>
    </lineage>
</organism>
<dbReference type="EMBL" id="JAKOGI010000108">
    <property type="protein sequence ID" value="KAJ8444055.1"/>
    <property type="molecule type" value="Genomic_DNA"/>
</dbReference>
<dbReference type="AlphaFoldDB" id="A0A9Q1KJF4"/>
<accession>A0A9Q1KJF4</accession>
<dbReference type="Proteomes" id="UP001153076">
    <property type="component" value="Unassembled WGS sequence"/>
</dbReference>
<evidence type="ECO:0000256" key="1">
    <source>
        <dbReference type="SAM" id="MobiDB-lite"/>
    </source>
</evidence>
<evidence type="ECO:0000313" key="2">
    <source>
        <dbReference type="EMBL" id="KAJ8444055.1"/>
    </source>
</evidence>
<name>A0A9Q1KJF4_9CARY</name>
<proteinExistence type="predicted"/>
<protein>
    <submittedName>
        <fullName evidence="2">Uncharacterized protein</fullName>
    </submittedName>
</protein>
<comment type="caution">
    <text evidence="2">The sequence shown here is derived from an EMBL/GenBank/DDBJ whole genome shotgun (WGS) entry which is preliminary data.</text>
</comment>
<keyword evidence="3" id="KW-1185">Reference proteome</keyword>
<gene>
    <name evidence="2" type="ORF">Cgig2_030912</name>
</gene>